<organism evidence="2 3">
    <name type="scientific">Rosenbergiella nectarea</name>
    <dbReference type="NCBI Taxonomy" id="988801"/>
    <lineage>
        <taxon>Bacteria</taxon>
        <taxon>Pseudomonadati</taxon>
        <taxon>Pseudomonadota</taxon>
        <taxon>Gammaproteobacteria</taxon>
        <taxon>Enterobacterales</taxon>
        <taxon>Erwiniaceae</taxon>
        <taxon>Rosenbergiella</taxon>
    </lineage>
</organism>
<keyword evidence="1" id="KW-0732">Signal</keyword>
<feature type="chain" id="PRO_5017219582" evidence="1">
    <location>
        <begin position="23"/>
        <end position="150"/>
    </location>
</feature>
<dbReference type="AlphaFoldDB" id="A0A1H9JIK3"/>
<gene>
    <name evidence="2" type="ORF">SAMN05216522_107192</name>
</gene>
<accession>A0A1H9JIK3</accession>
<evidence type="ECO:0000256" key="1">
    <source>
        <dbReference type="SAM" id="SignalP"/>
    </source>
</evidence>
<sequence length="150" mass="17286">MLKKSILILLFLVFISQQEVLANSDKNTDNRLDLLMGKNTHKQYHDFFEKLKKSALKNDKKTIASMVEYPITVTVGHKEIEIKNREEFIFKYNTIFTKNLVGKLINQKYSDLFIKDTGIMIGQSGEILFGGICTVSDCSKFQIKIMQINN</sequence>
<evidence type="ECO:0000313" key="3">
    <source>
        <dbReference type="Proteomes" id="UP000242515"/>
    </source>
</evidence>
<protein>
    <submittedName>
        <fullName evidence="2">Uncharacterized protein</fullName>
    </submittedName>
</protein>
<proteinExistence type="predicted"/>
<name>A0A1H9JIK3_9GAMM</name>
<keyword evidence="3" id="KW-1185">Reference proteome</keyword>
<evidence type="ECO:0000313" key="2">
    <source>
        <dbReference type="EMBL" id="SEQ86385.1"/>
    </source>
</evidence>
<dbReference type="STRING" id="988801.SAMN05216522_107192"/>
<feature type="signal peptide" evidence="1">
    <location>
        <begin position="1"/>
        <end position="22"/>
    </location>
</feature>
<dbReference type="EMBL" id="FOGC01000007">
    <property type="protein sequence ID" value="SEQ86385.1"/>
    <property type="molecule type" value="Genomic_DNA"/>
</dbReference>
<dbReference type="Proteomes" id="UP000242515">
    <property type="component" value="Unassembled WGS sequence"/>
</dbReference>
<reference evidence="3" key="1">
    <citation type="submission" date="2016-10" db="EMBL/GenBank/DDBJ databases">
        <authorList>
            <person name="Varghese N."/>
            <person name="Submissions S."/>
        </authorList>
    </citation>
    <scope>NUCLEOTIDE SEQUENCE [LARGE SCALE GENOMIC DNA]</scope>
    <source>
        <strain evidence="3">8N4</strain>
    </source>
</reference>